<organism evidence="1">
    <name type="scientific">Streptomyces sp. NBC_00180</name>
    <dbReference type="NCBI Taxonomy" id="2903632"/>
    <lineage>
        <taxon>Bacteria</taxon>
        <taxon>Bacillati</taxon>
        <taxon>Actinomycetota</taxon>
        <taxon>Actinomycetes</taxon>
        <taxon>Kitasatosporales</taxon>
        <taxon>Streptomycetaceae</taxon>
        <taxon>Streptomyces</taxon>
    </lineage>
</organism>
<dbReference type="AlphaFoldDB" id="A0AAU1IAU1"/>
<gene>
    <name evidence="1" type="ORF">OG477_43970</name>
</gene>
<reference evidence="1" key="1">
    <citation type="submission" date="2022-10" db="EMBL/GenBank/DDBJ databases">
        <title>The complete genomes of actinobacterial strains from the NBC collection.</title>
        <authorList>
            <person name="Joergensen T.S."/>
            <person name="Alvarez Arevalo M."/>
            <person name="Sterndorff E.B."/>
            <person name="Faurdal D."/>
            <person name="Vuksanovic O."/>
            <person name="Mourched A.-S."/>
            <person name="Charusanti P."/>
            <person name="Shaw S."/>
            <person name="Blin K."/>
            <person name="Weber T."/>
        </authorList>
    </citation>
    <scope>NUCLEOTIDE SEQUENCE</scope>
    <source>
        <strain evidence="1">NBC 00180</strain>
    </source>
</reference>
<proteinExistence type="predicted"/>
<name>A0AAU1IAU1_9ACTN</name>
<dbReference type="EMBL" id="CP108140">
    <property type="protein sequence ID" value="WTP91754.1"/>
    <property type="molecule type" value="Genomic_DNA"/>
</dbReference>
<accession>A0AAU1IAU1</accession>
<evidence type="ECO:0000313" key="1">
    <source>
        <dbReference type="EMBL" id="WTP91754.1"/>
    </source>
</evidence>
<protein>
    <submittedName>
        <fullName evidence="1">Uncharacterized protein</fullName>
    </submittedName>
</protein>
<sequence length="54" mass="5903">MTSQRILDLAAAAPASQDEDLVRLLSEANELYQRGLEDLHQDVAARLAGCPPRI</sequence>